<reference evidence="1" key="1">
    <citation type="submission" date="2014-08" db="EMBL/GenBank/DDBJ databases">
        <authorList>
            <person name="Falentin Helene"/>
        </authorList>
    </citation>
    <scope>NUCLEOTIDE SEQUENCE</scope>
</reference>
<evidence type="ECO:0000313" key="1">
    <source>
        <dbReference type="EMBL" id="CEP27172.1"/>
    </source>
</evidence>
<sequence length="205" mass="22782">MRKMTLFGRSRRQAWGTKVVYERVDDARGNKVGAAVHDIGSTNVLTLLVVPTPQGGIHEVSSRIECQNSNPFTWTHSFHIVDGTLLDVGRTDQMPAFCVPMWAEFAVASYLAEHDKHEPIECSVIDESTGDAHPAVFAWSGHDSVVWSVDGAVRCRHGVTDGEITVSEWPGFTSVRESDEDELLRGISAQIRYRVVDFVRGIESR</sequence>
<accession>A0A0B7P0T1</accession>
<gene>
    <name evidence="1" type="ORF">PFCIRM138_12285</name>
</gene>
<proteinExistence type="predicted"/>
<dbReference type="EMBL" id="LM676427">
    <property type="protein sequence ID" value="CEP27172.1"/>
    <property type="molecule type" value="Genomic_DNA"/>
</dbReference>
<protein>
    <submittedName>
        <fullName evidence="1">Uncharacterized protein</fullName>
    </submittedName>
</protein>
<name>A0A0B7P0T1_PROFF</name>
<dbReference type="AlphaFoldDB" id="A0A0B7P0T1"/>
<organism evidence="1">
    <name type="scientific">Propionibacterium freudenreichii subsp. freudenreichii</name>
    <dbReference type="NCBI Taxonomy" id="66712"/>
    <lineage>
        <taxon>Bacteria</taxon>
        <taxon>Bacillati</taxon>
        <taxon>Actinomycetota</taxon>
        <taxon>Actinomycetes</taxon>
        <taxon>Propionibacteriales</taxon>
        <taxon>Propionibacteriaceae</taxon>
        <taxon>Propionibacterium</taxon>
    </lineage>
</organism>